<dbReference type="Proteomes" id="UP000320948">
    <property type="component" value="Unassembled WGS sequence"/>
</dbReference>
<dbReference type="AlphaFoldDB" id="A0A6N4REY5"/>
<reference evidence="1 2" key="1">
    <citation type="journal article" date="2017" name="Nat. Commun.">
        <title>In situ click chemistry generation of cyclooxygenase-2 inhibitors.</title>
        <authorList>
            <person name="Bhardwaj A."/>
            <person name="Kaur J."/>
            <person name="Wuest M."/>
            <person name="Wuest F."/>
        </authorList>
    </citation>
    <scope>NUCLEOTIDE SEQUENCE [LARGE SCALE GENOMIC DNA]</scope>
    <source>
        <strain evidence="1">S2_018_000_R2_106</strain>
    </source>
</reference>
<name>A0A6N4REY5_BLAVI</name>
<protein>
    <submittedName>
        <fullName evidence="1">Uncharacterized protein</fullName>
    </submittedName>
</protein>
<proteinExistence type="predicted"/>
<evidence type="ECO:0000313" key="1">
    <source>
        <dbReference type="EMBL" id="TKW61809.1"/>
    </source>
</evidence>
<accession>A0A6N4REY5</accession>
<dbReference type="EMBL" id="VAFM01000001">
    <property type="protein sequence ID" value="TKW61809.1"/>
    <property type="molecule type" value="Genomic_DNA"/>
</dbReference>
<gene>
    <name evidence="1" type="ORF">DI628_04105</name>
</gene>
<sequence length="155" mass="17420">MNGLLISPAYMSRPGIPARQRLLRTELKMAHVLDPVQGDAQEIQEKVTLWRTEPQWDRFGGHILSTYSDQLQVLGAVYNYARPTFIFDIRRYMGALPHSLWELSLLAYQTFQDVACLIDKADAALLERCGMYGDAGTSVAELAKAMRESEAVLSV</sequence>
<comment type="caution">
    <text evidence="1">The sequence shown here is derived from an EMBL/GenBank/DDBJ whole genome shotgun (WGS) entry which is preliminary data.</text>
</comment>
<evidence type="ECO:0000313" key="2">
    <source>
        <dbReference type="Proteomes" id="UP000320948"/>
    </source>
</evidence>
<organism evidence="1 2">
    <name type="scientific">Blastochloris viridis</name>
    <name type="common">Rhodopseudomonas viridis</name>
    <dbReference type="NCBI Taxonomy" id="1079"/>
    <lineage>
        <taxon>Bacteria</taxon>
        <taxon>Pseudomonadati</taxon>
        <taxon>Pseudomonadota</taxon>
        <taxon>Alphaproteobacteria</taxon>
        <taxon>Hyphomicrobiales</taxon>
        <taxon>Blastochloridaceae</taxon>
        <taxon>Blastochloris</taxon>
    </lineage>
</organism>